<organism evidence="8 9">
    <name type="scientific">Filobasidium floriforme</name>
    <dbReference type="NCBI Taxonomy" id="5210"/>
    <lineage>
        <taxon>Eukaryota</taxon>
        <taxon>Fungi</taxon>
        <taxon>Dikarya</taxon>
        <taxon>Basidiomycota</taxon>
        <taxon>Agaricomycotina</taxon>
        <taxon>Tremellomycetes</taxon>
        <taxon>Filobasidiales</taxon>
        <taxon>Filobasidiaceae</taxon>
        <taxon>Filobasidium</taxon>
    </lineage>
</organism>
<reference evidence="8" key="1">
    <citation type="submission" date="2020-04" db="EMBL/GenBank/DDBJ databases">
        <title>Analysis of mating type loci in Filobasidium floriforme.</title>
        <authorList>
            <person name="Nowrousian M."/>
        </authorList>
    </citation>
    <scope>NUCLEOTIDE SEQUENCE</scope>
    <source>
        <strain evidence="8">CBS 6242</strain>
    </source>
</reference>
<evidence type="ECO:0000256" key="1">
    <source>
        <dbReference type="ARBA" id="ARBA00004141"/>
    </source>
</evidence>
<dbReference type="InterPro" id="IPR011701">
    <property type="entry name" value="MFS"/>
</dbReference>
<dbReference type="PROSITE" id="PS50850">
    <property type="entry name" value="MFS"/>
    <property type="match status" value="1"/>
</dbReference>
<dbReference type="GO" id="GO:0005886">
    <property type="term" value="C:plasma membrane"/>
    <property type="evidence" value="ECO:0007669"/>
    <property type="project" value="TreeGrafter"/>
</dbReference>
<proteinExistence type="predicted"/>
<dbReference type="GO" id="GO:0022857">
    <property type="term" value="F:transmembrane transporter activity"/>
    <property type="evidence" value="ECO:0007669"/>
    <property type="project" value="InterPro"/>
</dbReference>
<feature type="compositionally biased region" description="Polar residues" evidence="5">
    <location>
        <begin position="1"/>
        <end position="15"/>
    </location>
</feature>
<comment type="caution">
    <text evidence="8">The sequence shown here is derived from an EMBL/GenBank/DDBJ whole genome shotgun (WGS) entry which is preliminary data.</text>
</comment>
<sequence>MSQHLDPMTSETESSNLKKRDEQTFEVIAPPAHDQDQPRWNLAEHYPPNHPHNLSSWRKFGILVTLCFSGFLANYGASAHLTAFGPMAAYFDRPVGDIANTIGYGLLGIAVGPVLWNPLSQTIGRRYTYLIGSLLYLPCIVWCAESKSYVSFAVARVFAGLCSAFSQTVPPATIADIYPRHVRGDKLSAFGVAVIIAPALSPLIGSLVVNKHSWQNIYWIVLGLGGLQLLMFLLLVPETLWNEDRTDAGTGDDRDGVVVVRQGRVGPAWYPWRRPKDFATLFTRPIAMSRFLAITLPSIYYGSLFGWSVGITIIGPRLFEAPPYDFKPIPTGCTYLAFGLGAVLGKWSGGLVGDVVVTRVTKRNGGIRKPEYRLWALLPILPFMFVGLFIVGITFEKRLAWIAPLIGGALFYFCLSASTGILQTYVLESYITRPMDTQASFIFWKCIWGFAIPFFVWEWGLESTFTVEYAIQGVLATCIGLLLCGGLIWKGEALRRAQGMPIVER</sequence>
<dbReference type="InterPro" id="IPR036259">
    <property type="entry name" value="MFS_trans_sf"/>
</dbReference>
<feature type="region of interest" description="Disordered" evidence="5">
    <location>
        <begin position="1"/>
        <end position="21"/>
    </location>
</feature>
<evidence type="ECO:0000256" key="6">
    <source>
        <dbReference type="SAM" id="Phobius"/>
    </source>
</evidence>
<evidence type="ECO:0000256" key="5">
    <source>
        <dbReference type="SAM" id="MobiDB-lite"/>
    </source>
</evidence>
<feature type="transmembrane region" description="Helical" evidence="6">
    <location>
        <begin position="401"/>
        <end position="427"/>
    </location>
</feature>
<evidence type="ECO:0000256" key="3">
    <source>
        <dbReference type="ARBA" id="ARBA00022989"/>
    </source>
</evidence>
<keyword evidence="4 6" id="KW-0472">Membrane</keyword>
<gene>
    <name evidence="8" type="ORF">FFLO_06978</name>
</gene>
<dbReference type="AlphaFoldDB" id="A0A8K0JED2"/>
<dbReference type="PANTHER" id="PTHR23502">
    <property type="entry name" value="MAJOR FACILITATOR SUPERFAMILY"/>
    <property type="match status" value="1"/>
</dbReference>
<dbReference type="Pfam" id="PF07690">
    <property type="entry name" value="MFS_1"/>
    <property type="match status" value="1"/>
</dbReference>
<dbReference type="Gene3D" id="1.20.1720.10">
    <property type="entry name" value="Multidrug resistance protein D"/>
    <property type="match status" value="1"/>
</dbReference>
<feature type="domain" description="Major facilitator superfamily (MFS) profile" evidence="7">
    <location>
        <begin position="62"/>
        <end position="505"/>
    </location>
</feature>
<evidence type="ECO:0000259" key="7">
    <source>
        <dbReference type="PROSITE" id="PS50850"/>
    </source>
</evidence>
<protein>
    <recommendedName>
        <fullName evidence="7">Major facilitator superfamily (MFS) profile domain-containing protein</fullName>
    </recommendedName>
</protein>
<evidence type="ECO:0000313" key="8">
    <source>
        <dbReference type="EMBL" id="KAG7527399.1"/>
    </source>
</evidence>
<dbReference type="InterPro" id="IPR020846">
    <property type="entry name" value="MFS_dom"/>
</dbReference>
<comment type="subcellular location">
    <subcellularLocation>
        <location evidence="1">Membrane</location>
        <topology evidence="1">Multi-pass membrane protein</topology>
    </subcellularLocation>
</comment>
<feature type="transmembrane region" description="Helical" evidence="6">
    <location>
        <begin position="217"/>
        <end position="236"/>
    </location>
</feature>
<name>A0A8K0JED2_9TREE</name>
<feature type="transmembrane region" description="Helical" evidence="6">
    <location>
        <begin position="335"/>
        <end position="353"/>
    </location>
</feature>
<dbReference type="PANTHER" id="PTHR23502:SF185">
    <property type="entry name" value="MAJOR FACILITATOR SUPERFAMILY (MFS) PROFILE DOMAIN-CONTAINING PROTEIN"/>
    <property type="match status" value="1"/>
</dbReference>
<keyword evidence="2 6" id="KW-0812">Transmembrane</keyword>
<feature type="transmembrane region" description="Helical" evidence="6">
    <location>
        <begin position="187"/>
        <end position="205"/>
    </location>
</feature>
<accession>A0A8K0JED2</accession>
<feature type="transmembrane region" description="Helical" evidence="6">
    <location>
        <begin position="291"/>
        <end position="315"/>
    </location>
</feature>
<dbReference type="EMBL" id="JABELV010000302">
    <property type="protein sequence ID" value="KAG7527399.1"/>
    <property type="molecule type" value="Genomic_DNA"/>
</dbReference>
<keyword evidence="9" id="KW-1185">Reference proteome</keyword>
<feature type="transmembrane region" description="Helical" evidence="6">
    <location>
        <begin position="60"/>
        <end position="78"/>
    </location>
</feature>
<dbReference type="Proteomes" id="UP000812966">
    <property type="component" value="Unassembled WGS sequence"/>
</dbReference>
<feature type="transmembrane region" description="Helical" evidence="6">
    <location>
        <begin position="374"/>
        <end position="395"/>
    </location>
</feature>
<keyword evidence="3 6" id="KW-1133">Transmembrane helix</keyword>
<dbReference type="OrthoDB" id="5215911at2759"/>
<feature type="transmembrane region" description="Helical" evidence="6">
    <location>
        <begin position="439"/>
        <end position="457"/>
    </location>
</feature>
<dbReference type="SUPFAM" id="SSF103473">
    <property type="entry name" value="MFS general substrate transporter"/>
    <property type="match status" value="1"/>
</dbReference>
<feature type="transmembrane region" description="Helical" evidence="6">
    <location>
        <begin position="469"/>
        <end position="489"/>
    </location>
</feature>
<evidence type="ECO:0000256" key="4">
    <source>
        <dbReference type="ARBA" id="ARBA00023136"/>
    </source>
</evidence>
<evidence type="ECO:0000313" key="9">
    <source>
        <dbReference type="Proteomes" id="UP000812966"/>
    </source>
</evidence>
<feature type="transmembrane region" description="Helical" evidence="6">
    <location>
        <begin position="98"/>
        <end position="115"/>
    </location>
</feature>
<evidence type="ECO:0000256" key="2">
    <source>
        <dbReference type="ARBA" id="ARBA00022692"/>
    </source>
</evidence>